<name>A0A2P6N403_9EUKA</name>
<reference evidence="1 2" key="1">
    <citation type="journal article" date="2018" name="Genome Biol. Evol.">
        <title>Multiple Roots of Fruiting Body Formation in Amoebozoa.</title>
        <authorList>
            <person name="Hillmann F."/>
            <person name="Forbes G."/>
            <person name="Novohradska S."/>
            <person name="Ferling I."/>
            <person name="Riege K."/>
            <person name="Groth M."/>
            <person name="Westermann M."/>
            <person name="Marz M."/>
            <person name="Spaller T."/>
            <person name="Winckler T."/>
            <person name="Schaap P."/>
            <person name="Glockner G."/>
        </authorList>
    </citation>
    <scope>NUCLEOTIDE SEQUENCE [LARGE SCALE GENOMIC DNA]</scope>
    <source>
        <strain evidence="1 2">Jena</strain>
    </source>
</reference>
<dbReference type="EMBL" id="MDYQ01000211">
    <property type="protein sequence ID" value="PRP78671.1"/>
    <property type="molecule type" value="Genomic_DNA"/>
</dbReference>
<gene>
    <name evidence="1" type="ORF">PROFUN_13452</name>
</gene>
<dbReference type="InParanoid" id="A0A2P6N403"/>
<keyword evidence="2" id="KW-1185">Reference proteome</keyword>
<dbReference type="AlphaFoldDB" id="A0A2P6N403"/>
<proteinExistence type="predicted"/>
<protein>
    <submittedName>
        <fullName evidence="1">Uncharacterized protein</fullName>
    </submittedName>
</protein>
<comment type="caution">
    <text evidence="1">The sequence shown here is derived from an EMBL/GenBank/DDBJ whole genome shotgun (WGS) entry which is preliminary data.</text>
</comment>
<accession>A0A2P6N403</accession>
<sequence>MVLSAEMEVTTLYSPMVSPGYVFTDTFTTSSGRDLVFKSHAYPDKNFWSS</sequence>
<evidence type="ECO:0000313" key="2">
    <source>
        <dbReference type="Proteomes" id="UP000241769"/>
    </source>
</evidence>
<evidence type="ECO:0000313" key="1">
    <source>
        <dbReference type="EMBL" id="PRP78671.1"/>
    </source>
</evidence>
<dbReference type="Proteomes" id="UP000241769">
    <property type="component" value="Unassembled WGS sequence"/>
</dbReference>
<organism evidence="1 2">
    <name type="scientific">Planoprotostelium fungivorum</name>
    <dbReference type="NCBI Taxonomy" id="1890364"/>
    <lineage>
        <taxon>Eukaryota</taxon>
        <taxon>Amoebozoa</taxon>
        <taxon>Evosea</taxon>
        <taxon>Variosea</taxon>
        <taxon>Cavosteliida</taxon>
        <taxon>Cavosteliaceae</taxon>
        <taxon>Planoprotostelium</taxon>
    </lineage>
</organism>